<keyword evidence="2" id="KW-0012">Acyltransferase</keyword>
<comment type="caution">
    <text evidence="4">The sequence shown here is derived from an EMBL/GenBank/DDBJ whole genome shotgun (WGS) entry which is preliminary data.</text>
</comment>
<proteinExistence type="predicted"/>
<dbReference type="InterPro" id="IPR000182">
    <property type="entry name" value="GNAT_dom"/>
</dbReference>
<feature type="domain" description="N-acetyltransferase" evidence="3">
    <location>
        <begin position="4"/>
        <end position="171"/>
    </location>
</feature>
<dbReference type="PANTHER" id="PTHR43877">
    <property type="entry name" value="AMINOALKYLPHOSPHONATE N-ACETYLTRANSFERASE-RELATED-RELATED"/>
    <property type="match status" value="1"/>
</dbReference>
<dbReference type="PROSITE" id="PS51186">
    <property type="entry name" value="GNAT"/>
    <property type="match status" value="1"/>
</dbReference>
<keyword evidence="1 4" id="KW-0808">Transferase</keyword>
<name>A0A0J5WNI4_BURCE</name>
<dbReference type="CDD" id="cd04301">
    <property type="entry name" value="NAT_SF"/>
    <property type="match status" value="1"/>
</dbReference>
<evidence type="ECO:0000313" key="4">
    <source>
        <dbReference type="EMBL" id="KML49258.1"/>
    </source>
</evidence>
<dbReference type="EMBL" id="LDWR01000050">
    <property type="protein sequence ID" value="KML49258.1"/>
    <property type="molecule type" value="Genomic_DNA"/>
</dbReference>
<evidence type="ECO:0000256" key="1">
    <source>
        <dbReference type="ARBA" id="ARBA00022679"/>
    </source>
</evidence>
<dbReference type="InterPro" id="IPR016181">
    <property type="entry name" value="Acyl_CoA_acyltransferase"/>
</dbReference>
<dbReference type="GO" id="GO:0016747">
    <property type="term" value="F:acyltransferase activity, transferring groups other than amino-acyl groups"/>
    <property type="evidence" value="ECO:0007669"/>
    <property type="project" value="InterPro"/>
</dbReference>
<gene>
    <name evidence="4" type="ORF">VL15_27675</name>
</gene>
<organism evidence="4 5">
    <name type="scientific">Burkholderia cepacia</name>
    <name type="common">Pseudomonas cepacia</name>
    <dbReference type="NCBI Taxonomy" id="292"/>
    <lineage>
        <taxon>Bacteria</taxon>
        <taxon>Pseudomonadati</taxon>
        <taxon>Pseudomonadota</taxon>
        <taxon>Betaproteobacteria</taxon>
        <taxon>Burkholderiales</taxon>
        <taxon>Burkholderiaceae</taxon>
        <taxon>Burkholderia</taxon>
        <taxon>Burkholderia cepacia complex</taxon>
    </lineage>
</organism>
<dbReference type="SUPFAM" id="SSF55729">
    <property type="entry name" value="Acyl-CoA N-acyltransferases (Nat)"/>
    <property type="match status" value="1"/>
</dbReference>
<evidence type="ECO:0000313" key="5">
    <source>
        <dbReference type="Proteomes" id="UP000036338"/>
    </source>
</evidence>
<dbReference type="AlphaFoldDB" id="A0A0J5WNI4"/>
<evidence type="ECO:0000259" key="3">
    <source>
        <dbReference type="PROSITE" id="PS51186"/>
    </source>
</evidence>
<reference evidence="4 5" key="1">
    <citation type="submission" date="2015-05" db="EMBL/GenBank/DDBJ databases">
        <title>Draft genome of Burkholderia cepacia LK29.</title>
        <authorList>
            <person name="Chan X.Y."/>
        </authorList>
    </citation>
    <scope>NUCLEOTIDE SEQUENCE [LARGE SCALE GENOMIC DNA]</scope>
    <source>
        <strain evidence="4 5">LK29</strain>
    </source>
</reference>
<accession>A0A0J5WNI4</accession>
<evidence type="ECO:0000256" key="2">
    <source>
        <dbReference type="ARBA" id="ARBA00023315"/>
    </source>
</evidence>
<dbReference type="PATRIC" id="fig|292.27.peg.6097"/>
<dbReference type="Gene3D" id="3.40.630.30">
    <property type="match status" value="1"/>
</dbReference>
<sequence length="176" mass="19205">MTGISIRSANLDDAQAIADFHVKVWRHTYRDLAPAQAHAVLDEDYRGRTWKEKLASNDGNQLVLIAESDGRIVGIGAAGAPSEPIFGGRGEIKFLYVDPEFKRRGIGRTLLAQLATHLGKLRYQGAALSVVKGNASAIAFYEALNGRLAGEYIDAGPIWRSQNIVMVWDDLTNLIG</sequence>
<dbReference type="InterPro" id="IPR050832">
    <property type="entry name" value="Bact_Acetyltransf"/>
</dbReference>
<dbReference type="Pfam" id="PF00583">
    <property type="entry name" value="Acetyltransf_1"/>
    <property type="match status" value="1"/>
</dbReference>
<dbReference type="Proteomes" id="UP000036338">
    <property type="component" value="Unassembled WGS sequence"/>
</dbReference>
<protein>
    <submittedName>
        <fullName evidence="4">GCN5 family acetyltransferase</fullName>
    </submittedName>
</protein>